<dbReference type="InterPro" id="IPR047202">
    <property type="entry name" value="Lipocalin_Blc-like_dom"/>
</dbReference>
<comment type="similarity">
    <text evidence="1 2">Belongs to the calycin superfamily. Lipocalin family.</text>
</comment>
<keyword evidence="5" id="KW-1185">Reference proteome</keyword>
<sequence length="157" mass="18037">MATGEDSMDLQTVPYVDLKRYLGKWYDIASFPQRFQKGCRCTTAEYSSNEDGSIKVVNRCRVAGKEKVRTAKAKVKDKKTNAKLSVQFFWPFTGKYWIIDLAGDYSYAVVGHPSRNYLWILSRQPVMEAAVYQGILDRLRLQGYDISRLEKTPQDCS</sequence>
<dbReference type="PANTHER" id="PTHR10612">
    <property type="entry name" value="APOLIPOPROTEIN D"/>
    <property type="match status" value="1"/>
</dbReference>
<name>A0A2P8D5Z4_9BACT</name>
<feature type="domain" description="Lipocalin/cytosolic fatty-acid binding" evidence="3">
    <location>
        <begin position="16"/>
        <end position="154"/>
    </location>
</feature>
<reference evidence="4 5" key="1">
    <citation type="submission" date="2018-03" db="EMBL/GenBank/DDBJ databases">
        <title>Genomic Encyclopedia of Type Strains, Phase III (KMG-III): the genomes of soil and plant-associated and newly described type strains.</title>
        <authorList>
            <person name="Whitman W."/>
        </authorList>
    </citation>
    <scope>NUCLEOTIDE SEQUENCE [LARGE SCALE GENOMIC DNA]</scope>
    <source>
        <strain evidence="4 5">CGMCC 1.12700</strain>
    </source>
</reference>
<accession>A0A2P8D5Z4</accession>
<evidence type="ECO:0000259" key="3">
    <source>
        <dbReference type="Pfam" id="PF08212"/>
    </source>
</evidence>
<dbReference type="OrthoDB" id="594739at2"/>
<evidence type="ECO:0000313" key="5">
    <source>
        <dbReference type="Proteomes" id="UP000240572"/>
    </source>
</evidence>
<dbReference type="PIRSF" id="PIRSF036893">
    <property type="entry name" value="Lipocalin_ApoD"/>
    <property type="match status" value="1"/>
</dbReference>
<proteinExistence type="inferred from homology"/>
<gene>
    <name evidence="4" type="ORF">B0I18_103204</name>
</gene>
<dbReference type="RefSeq" id="WP_106522808.1">
    <property type="nucleotide sequence ID" value="NZ_PYGD01000003.1"/>
</dbReference>
<keyword evidence="4" id="KW-0449">Lipoprotein</keyword>
<dbReference type="EMBL" id="PYGD01000003">
    <property type="protein sequence ID" value="PSK92627.1"/>
    <property type="molecule type" value="Genomic_DNA"/>
</dbReference>
<evidence type="ECO:0000313" key="4">
    <source>
        <dbReference type="EMBL" id="PSK92627.1"/>
    </source>
</evidence>
<dbReference type="Proteomes" id="UP000240572">
    <property type="component" value="Unassembled WGS sequence"/>
</dbReference>
<evidence type="ECO:0000256" key="2">
    <source>
        <dbReference type="PIRNR" id="PIRNR036893"/>
    </source>
</evidence>
<dbReference type="InterPro" id="IPR012674">
    <property type="entry name" value="Calycin"/>
</dbReference>
<dbReference type="CDD" id="cd19438">
    <property type="entry name" value="lipocalin_Blc-like"/>
    <property type="match status" value="1"/>
</dbReference>
<dbReference type="InterPro" id="IPR002446">
    <property type="entry name" value="Lipocalin_bac"/>
</dbReference>
<dbReference type="InterPro" id="IPR000566">
    <property type="entry name" value="Lipocln_cytosolic_FA-bd_dom"/>
</dbReference>
<dbReference type="Pfam" id="PF08212">
    <property type="entry name" value="Lipocalin_2"/>
    <property type="match status" value="1"/>
</dbReference>
<protein>
    <submittedName>
        <fullName evidence="4">Apolipoprotein D and lipocalin family protein</fullName>
    </submittedName>
</protein>
<dbReference type="GO" id="GO:0006950">
    <property type="term" value="P:response to stress"/>
    <property type="evidence" value="ECO:0007669"/>
    <property type="project" value="UniProtKB-ARBA"/>
</dbReference>
<dbReference type="PANTHER" id="PTHR10612:SF34">
    <property type="entry name" value="APOLIPOPROTEIN D"/>
    <property type="match status" value="1"/>
</dbReference>
<organism evidence="4 5">
    <name type="scientific">Taibaiella chishuiensis</name>
    <dbReference type="NCBI Taxonomy" id="1434707"/>
    <lineage>
        <taxon>Bacteria</taxon>
        <taxon>Pseudomonadati</taxon>
        <taxon>Bacteroidota</taxon>
        <taxon>Chitinophagia</taxon>
        <taxon>Chitinophagales</taxon>
        <taxon>Chitinophagaceae</taxon>
        <taxon>Taibaiella</taxon>
    </lineage>
</organism>
<evidence type="ECO:0000256" key="1">
    <source>
        <dbReference type="ARBA" id="ARBA00006889"/>
    </source>
</evidence>
<dbReference type="Gene3D" id="2.40.128.20">
    <property type="match status" value="1"/>
</dbReference>
<dbReference type="AlphaFoldDB" id="A0A2P8D5Z4"/>
<dbReference type="InterPro" id="IPR022271">
    <property type="entry name" value="Lipocalin_ApoD"/>
</dbReference>
<dbReference type="SUPFAM" id="SSF50814">
    <property type="entry name" value="Lipocalins"/>
    <property type="match status" value="1"/>
</dbReference>
<comment type="caution">
    <text evidence="4">The sequence shown here is derived from an EMBL/GenBank/DDBJ whole genome shotgun (WGS) entry which is preliminary data.</text>
</comment>
<dbReference type="PRINTS" id="PR01171">
    <property type="entry name" value="BCTLIPOCALIN"/>
</dbReference>